<sequence>MKAQASFISRGCGTILSIGCACLLLLSASEDHVIAASPRHTENHPSTPRRVVAFTKHPLPTAALIPVPGQSQLPELPNGCEVTTLSMLLAAMAHPVDKLTLAKEEPTDPTPVVYDAHHRIVYWGDPNRGFVGKVDGHPGYGIYHRPIVALLNRILPGKAIDLTGRPFTDLLAMVAHHTPVMVWTTTSFRPTSDWITWKSPDGPVRATFLEHAVLLVGYNRTKLFINDPLDGSVAKAVDRAPFIAAWRQLGRQAVTVSR</sequence>
<keyword evidence="3" id="KW-1185">Reference proteome</keyword>
<comment type="caution">
    <text evidence="2">The sequence shown here is derived from an EMBL/GenBank/DDBJ whole genome shotgun (WGS) entry which is preliminary data.</text>
</comment>
<organism evidence="2 3">
    <name type="scientific">Alicyclobacillus cellulosilyticus</name>
    <dbReference type="NCBI Taxonomy" id="1003997"/>
    <lineage>
        <taxon>Bacteria</taxon>
        <taxon>Bacillati</taxon>
        <taxon>Bacillota</taxon>
        <taxon>Bacilli</taxon>
        <taxon>Bacillales</taxon>
        <taxon>Alicyclobacillaceae</taxon>
        <taxon>Alicyclobacillus</taxon>
    </lineage>
</organism>
<evidence type="ECO:0000259" key="1">
    <source>
        <dbReference type="Pfam" id="PF13529"/>
    </source>
</evidence>
<reference evidence="2" key="1">
    <citation type="journal article" date="2014" name="Int. J. Syst. Evol. Microbiol.">
        <title>Complete genome sequence of Corynebacterium casei LMG S-19264T (=DSM 44701T), isolated from a smear-ripened cheese.</title>
        <authorList>
            <consortium name="US DOE Joint Genome Institute (JGI-PGF)"/>
            <person name="Walter F."/>
            <person name="Albersmeier A."/>
            <person name="Kalinowski J."/>
            <person name="Ruckert C."/>
        </authorList>
    </citation>
    <scope>NUCLEOTIDE SEQUENCE</scope>
    <source>
        <strain evidence="2">JCM 18487</strain>
    </source>
</reference>
<dbReference type="PROSITE" id="PS51257">
    <property type="entry name" value="PROKAR_LIPOPROTEIN"/>
    <property type="match status" value="1"/>
</dbReference>
<dbReference type="Gene3D" id="3.90.70.10">
    <property type="entry name" value="Cysteine proteinases"/>
    <property type="match status" value="1"/>
</dbReference>
<feature type="domain" description="Peptidase C39-like" evidence="1">
    <location>
        <begin position="66"/>
        <end position="228"/>
    </location>
</feature>
<dbReference type="InterPro" id="IPR039564">
    <property type="entry name" value="Peptidase_C39-like"/>
</dbReference>
<dbReference type="Pfam" id="PF13529">
    <property type="entry name" value="Peptidase_C39_2"/>
    <property type="match status" value="1"/>
</dbReference>
<dbReference type="PANTHER" id="PTHR37806:SF1">
    <property type="entry name" value="PEPTIDASE C39-LIKE DOMAIN-CONTAINING PROTEIN"/>
    <property type="match status" value="1"/>
</dbReference>
<dbReference type="PANTHER" id="PTHR37806">
    <property type="entry name" value="LMO0724 PROTEIN"/>
    <property type="match status" value="1"/>
</dbReference>
<protein>
    <recommendedName>
        <fullName evidence="1">Peptidase C39-like domain-containing protein</fullName>
    </recommendedName>
</protein>
<dbReference type="RefSeq" id="WP_188880929.1">
    <property type="nucleotide sequence ID" value="NZ_BMOY01000004.1"/>
</dbReference>
<gene>
    <name evidence="2" type="ORF">GCM10010885_04790</name>
</gene>
<proteinExistence type="predicted"/>
<evidence type="ECO:0000313" key="3">
    <source>
        <dbReference type="Proteomes" id="UP000637695"/>
    </source>
</evidence>
<reference evidence="2" key="2">
    <citation type="submission" date="2020-09" db="EMBL/GenBank/DDBJ databases">
        <authorList>
            <person name="Sun Q."/>
            <person name="Ohkuma M."/>
        </authorList>
    </citation>
    <scope>NUCLEOTIDE SEQUENCE</scope>
    <source>
        <strain evidence="2">JCM 18487</strain>
    </source>
</reference>
<dbReference type="AlphaFoldDB" id="A0A917K460"/>
<dbReference type="EMBL" id="BMOY01000004">
    <property type="protein sequence ID" value="GGI98262.1"/>
    <property type="molecule type" value="Genomic_DNA"/>
</dbReference>
<name>A0A917K460_9BACL</name>
<accession>A0A917K460</accession>
<dbReference type="Proteomes" id="UP000637695">
    <property type="component" value="Unassembled WGS sequence"/>
</dbReference>
<evidence type="ECO:0000313" key="2">
    <source>
        <dbReference type="EMBL" id="GGI98262.1"/>
    </source>
</evidence>